<dbReference type="Proteomes" id="UP000467327">
    <property type="component" value="Chromosome"/>
</dbReference>
<sequence>MQPGAAGPVTATLYDAPMPTRRRMFAVLTALLATATLFVAGCSSSSKPSEPLPEAAGLLQQSIQVTKALKSAHLEITVGGKIEGLPVKKLSGDLTNVPATAVSGNSTISMGGSDVDIQLVVLDGTLYAALTPNNWLDMGPAKDIYDPSVVLNPDNGLANWLASITDAKSEASETINGVDTIRITGKVSADAMNKLIPLKASSPLPATVWIQKADPHQLVQAKADTGNGSSIQITLSEWDKPVTVTKPAV</sequence>
<protein>
    <submittedName>
        <fullName evidence="8">Lipoarabinomannan carrier protein LprG</fullName>
    </submittedName>
</protein>
<name>A0AAD1MCA6_9MYCO</name>
<evidence type="ECO:0000256" key="4">
    <source>
        <dbReference type="ARBA" id="ARBA00022729"/>
    </source>
</evidence>
<organism evidence="8 9">
    <name type="scientific">Mycolicibacterium aichiense</name>
    <dbReference type="NCBI Taxonomy" id="1799"/>
    <lineage>
        <taxon>Bacteria</taxon>
        <taxon>Bacillati</taxon>
        <taxon>Actinomycetota</taxon>
        <taxon>Actinomycetes</taxon>
        <taxon>Mycobacteriales</taxon>
        <taxon>Mycobacteriaceae</taxon>
        <taxon>Mycolicibacterium</taxon>
    </lineage>
</organism>
<evidence type="ECO:0000256" key="6">
    <source>
        <dbReference type="ARBA" id="ARBA00023139"/>
    </source>
</evidence>
<keyword evidence="4" id="KW-0732">Signal</keyword>
<evidence type="ECO:0000256" key="2">
    <source>
        <dbReference type="ARBA" id="ARBA00009194"/>
    </source>
</evidence>
<dbReference type="GO" id="GO:0030313">
    <property type="term" value="C:cell envelope"/>
    <property type="evidence" value="ECO:0007669"/>
    <property type="project" value="UniProtKB-SubCell"/>
</dbReference>
<evidence type="ECO:0000256" key="3">
    <source>
        <dbReference type="ARBA" id="ARBA00022475"/>
    </source>
</evidence>
<dbReference type="KEGG" id="maic:MAIC_23790"/>
<keyword evidence="3" id="KW-1003">Cell membrane</keyword>
<evidence type="ECO:0000256" key="1">
    <source>
        <dbReference type="ARBA" id="ARBA00004196"/>
    </source>
</evidence>
<comment type="subcellular location">
    <subcellularLocation>
        <location evidence="1">Cell envelope</location>
    </subcellularLocation>
</comment>
<evidence type="ECO:0000313" key="8">
    <source>
        <dbReference type="EMBL" id="BBX07576.1"/>
    </source>
</evidence>
<dbReference type="EMBL" id="AP022561">
    <property type="protein sequence ID" value="BBX07576.1"/>
    <property type="molecule type" value="Genomic_DNA"/>
</dbReference>
<accession>A0AAD1MCA6</accession>
<comment type="similarity">
    <text evidence="2">Belongs to the LppX/LprAFG lipoprotein family.</text>
</comment>
<dbReference type="AlphaFoldDB" id="A0AAD1MCA6"/>
<proteinExistence type="inferred from homology"/>
<evidence type="ECO:0000313" key="9">
    <source>
        <dbReference type="Proteomes" id="UP000467327"/>
    </source>
</evidence>
<keyword evidence="5" id="KW-0472">Membrane</keyword>
<keyword evidence="9" id="KW-1185">Reference proteome</keyword>
<evidence type="ECO:0000256" key="5">
    <source>
        <dbReference type="ARBA" id="ARBA00023136"/>
    </source>
</evidence>
<dbReference type="Gene3D" id="2.50.20.20">
    <property type="match status" value="1"/>
</dbReference>
<gene>
    <name evidence="8" type="primary">lprG</name>
    <name evidence="8" type="ORF">MAIC_23790</name>
</gene>
<dbReference type="CDD" id="cd16334">
    <property type="entry name" value="LppX-like"/>
    <property type="match status" value="1"/>
</dbReference>
<dbReference type="InterPro" id="IPR029046">
    <property type="entry name" value="LolA/LolB/LppX"/>
</dbReference>
<reference evidence="8 9" key="1">
    <citation type="journal article" date="2019" name="Emerg. Microbes Infect.">
        <title>Comprehensive subspecies identification of 175 nontuberculous mycobacteria species based on 7547 genomic profiles.</title>
        <authorList>
            <person name="Matsumoto Y."/>
            <person name="Kinjo T."/>
            <person name="Motooka D."/>
            <person name="Nabeya D."/>
            <person name="Jung N."/>
            <person name="Uechi K."/>
            <person name="Horii T."/>
            <person name="Iida T."/>
            <person name="Fujita J."/>
            <person name="Nakamura S."/>
        </authorList>
    </citation>
    <scope>NUCLEOTIDE SEQUENCE [LARGE SCALE GENOMIC DNA]</scope>
    <source>
        <strain evidence="8 9">JCM 6376</strain>
    </source>
</reference>
<keyword evidence="6" id="KW-0564">Palmitate</keyword>
<dbReference type="Pfam" id="PF07161">
    <property type="entry name" value="LppX_LprAFG"/>
    <property type="match status" value="1"/>
</dbReference>
<dbReference type="InterPro" id="IPR009830">
    <property type="entry name" value="LppX/LprAFG"/>
</dbReference>
<keyword evidence="7" id="KW-0449">Lipoprotein</keyword>
<evidence type="ECO:0000256" key="7">
    <source>
        <dbReference type="ARBA" id="ARBA00023288"/>
    </source>
</evidence>
<dbReference type="SUPFAM" id="SSF89392">
    <property type="entry name" value="Prokaryotic lipoproteins and lipoprotein localization factors"/>
    <property type="match status" value="1"/>
</dbReference>